<keyword evidence="3" id="KW-1185">Reference proteome</keyword>
<evidence type="ECO:0000313" key="2">
    <source>
        <dbReference type="EMBL" id="CAL0317151.1"/>
    </source>
</evidence>
<dbReference type="Pfam" id="PF07727">
    <property type="entry name" value="RVT_2"/>
    <property type="match status" value="1"/>
</dbReference>
<dbReference type="Proteomes" id="UP001497480">
    <property type="component" value="Unassembled WGS sequence"/>
</dbReference>
<dbReference type="SUPFAM" id="SSF56672">
    <property type="entry name" value="DNA/RNA polymerases"/>
    <property type="match status" value="1"/>
</dbReference>
<protein>
    <recommendedName>
        <fullName evidence="1">Reverse transcriptase Ty1/copia-type domain-containing protein</fullName>
    </recommendedName>
</protein>
<dbReference type="InterPro" id="IPR043502">
    <property type="entry name" value="DNA/RNA_pol_sf"/>
</dbReference>
<reference evidence="2 3" key="1">
    <citation type="submission" date="2024-03" db="EMBL/GenBank/DDBJ databases">
        <authorList>
            <person name="Martinez-Hernandez J."/>
        </authorList>
    </citation>
    <scope>NUCLEOTIDE SEQUENCE [LARGE SCALE GENOMIC DNA]</scope>
</reference>
<feature type="domain" description="Reverse transcriptase Ty1/copia-type" evidence="1">
    <location>
        <begin position="1"/>
        <end position="145"/>
    </location>
</feature>
<dbReference type="InterPro" id="IPR013103">
    <property type="entry name" value="RVT_2"/>
</dbReference>
<organism evidence="2 3">
    <name type="scientific">Lupinus luteus</name>
    <name type="common">European yellow lupine</name>
    <dbReference type="NCBI Taxonomy" id="3873"/>
    <lineage>
        <taxon>Eukaryota</taxon>
        <taxon>Viridiplantae</taxon>
        <taxon>Streptophyta</taxon>
        <taxon>Embryophyta</taxon>
        <taxon>Tracheophyta</taxon>
        <taxon>Spermatophyta</taxon>
        <taxon>Magnoliopsida</taxon>
        <taxon>eudicotyledons</taxon>
        <taxon>Gunneridae</taxon>
        <taxon>Pentapetalae</taxon>
        <taxon>rosids</taxon>
        <taxon>fabids</taxon>
        <taxon>Fabales</taxon>
        <taxon>Fabaceae</taxon>
        <taxon>Papilionoideae</taxon>
        <taxon>50 kb inversion clade</taxon>
        <taxon>genistoids sensu lato</taxon>
        <taxon>core genistoids</taxon>
        <taxon>Genisteae</taxon>
        <taxon>Lupinus</taxon>
    </lineage>
</organism>
<accession>A0AAV1X6C9</accession>
<dbReference type="EMBL" id="CAXHTB010000012">
    <property type="protein sequence ID" value="CAL0317151.1"/>
    <property type="molecule type" value="Genomic_DNA"/>
</dbReference>
<dbReference type="PANTHER" id="PTHR11439">
    <property type="entry name" value="GAG-POL-RELATED RETROTRANSPOSON"/>
    <property type="match status" value="1"/>
</dbReference>
<dbReference type="CDD" id="cd09272">
    <property type="entry name" value="RNase_HI_RT_Ty1"/>
    <property type="match status" value="1"/>
</dbReference>
<proteinExistence type="predicted"/>
<name>A0AAV1X6C9_LUPLU</name>
<comment type="caution">
    <text evidence="2">The sequence shown here is derived from an EMBL/GenBank/DDBJ whole genome shotgun (WGS) entry which is preliminary data.</text>
</comment>
<dbReference type="PANTHER" id="PTHR11439:SF463">
    <property type="entry name" value="REVERSE TRANSCRIPTASE TY1_COPIA-TYPE DOMAIN-CONTAINING PROTEIN"/>
    <property type="match status" value="1"/>
</dbReference>
<sequence length="397" mass="44751">MRPPPGLSITDPKLVCKLDKSIYCLKQASRQCHNKLTSTLVTIGYSKCPSDHSLFVKYVQSSFTIILVYVDDLILAGNDLDQIHYTKTVLHTKFSIKDLGKLKFVLGMEVARCKEGITLYQRKYTLDLLQQSGFLASKPTSTPMEYNNKLQANFGILLEDPTSYRRLIGKILYLTHTRPDISFSVGCLSQFLSCPTNLHQQAAHRILKYLKNSPAQGLYFPTKNTTIIKGYSDSDWGGACLDTRKSTTGWCFFLGSALISWKSKKQNIVSRSSAEAEYRALAMASCEAQWLLYLFRDLHILHPSPISLFCDNKSALLIAANPVFHERTKHIEIDCHVVRERVQNGTIHLLPISSKLQIADFFTKSLSLIPFYNLLAKLDMISIHTQACGGMLIEKTI</sequence>
<gene>
    <name evidence="2" type="ORF">LLUT_LOCUS18211</name>
</gene>
<evidence type="ECO:0000259" key="1">
    <source>
        <dbReference type="Pfam" id="PF07727"/>
    </source>
</evidence>
<dbReference type="AlphaFoldDB" id="A0AAV1X6C9"/>
<evidence type="ECO:0000313" key="3">
    <source>
        <dbReference type="Proteomes" id="UP001497480"/>
    </source>
</evidence>